<accession>A0A285S714</accession>
<evidence type="ECO:0000259" key="7">
    <source>
        <dbReference type="Pfam" id="PF06271"/>
    </source>
</evidence>
<name>A0A285S714_9BACL</name>
<evidence type="ECO:0000256" key="6">
    <source>
        <dbReference type="SAM" id="Phobius"/>
    </source>
</evidence>
<keyword evidence="5 6" id="KW-0472">Membrane</keyword>
<sequence length="192" mass="22278">MSEFENQELSNTNNEIVPAPYRYSTEEIEQYEEKTAGFWVRFWAFAIDSLVVSAIVGILVNPIFRLFGWSLSDSNWYAPITIVSAILYYAYFVLTTKFWNQTVGKMIFGLKVIRVNGEKLDWMTVLFREIVGRFINNTIKILYIIVAFMPKNKGLNDVIADTVVVHERVYTKNRVIVQTKVDYETEQSISTT</sequence>
<keyword evidence="2" id="KW-1003">Cell membrane</keyword>
<evidence type="ECO:0000313" key="9">
    <source>
        <dbReference type="Proteomes" id="UP000219636"/>
    </source>
</evidence>
<evidence type="ECO:0000256" key="2">
    <source>
        <dbReference type="ARBA" id="ARBA00022475"/>
    </source>
</evidence>
<dbReference type="InterPro" id="IPR051791">
    <property type="entry name" value="Pra-immunoreactive"/>
</dbReference>
<evidence type="ECO:0000313" key="8">
    <source>
        <dbReference type="EMBL" id="SOC03271.1"/>
    </source>
</evidence>
<keyword evidence="9" id="KW-1185">Reference proteome</keyword>
<dbReference type="PANTHER" id="PTHR36115:SF9">
    <property type="entry name" value="LMO1584 PROTEIN"/>
    <property type="match status" value="1"/>
</dbReference>
<dbReference type="Pfam" id="PF06271">
    <property type="entry name" value="RDD"/>
    <property type="match status" value="1"/>
</dbReference>
<dbReference type="PANTHER" id="PTHR36115">
    <property type="entry name" value="PROLINE-RICH ANTIGEN HOMOLOG-RELATED"/>
    <property type="match status" value="1"/>
</dbReference>
<reference evidence="9" key="1">
    <citation type="submission" date="2017-08" db="EMBL/GenBank/DDBJ databases">
        <authorList>
            <person name="Varghese N."/>
            <person name="Submissions S."/>
        </authorList>
    </citation>
    <scope>NUCLEOTIDE SEQUENCE [LARGE SCALE GENOMIC DNA]</scope>
    <source>
        <strain evidence="9">JC22</strain>
    </source>
</reference>
<dbReference type="OrthoDB" id="9793824at2"/>
<dbReference type="GO" id="GO:0005886">
    <property type="term" value="C:plasma membrane"/>
    <property type="evidence" value="ECO:0007669"/>
    <property type="project" value="UniProtKB-SubCell"/>
</dbReference>
<gene>
    <name evidence="8" type="ORF">SAMN05880501_103211</name>
</gene>
<dbReference type="EMBL" id="OBMQ01000003">
    <property type="protein sequence ID" value="SOC03271.1"/>
    <property type="molecule type" value="Genomic_DNA"/>
</dbReference>
<evidence type="ECO:0000256" key="1">
    <source>
        <dbReference type="ARBA" id="ARBA00004651"/>
    </source>
</evidence>
<keyword evidence="4 6" id="KW-1133">Transmembrane helix</keyword>
<keyword evidence="3 6" id="KW-0812">Transmembrane</keyword>
<dbReference type="Proteomes" id="UP000219636">
    <property type="component" value="Unassembled WGS sequence"/>
</dbReference>
<dbReference type="AlphaFoldDB" id="A0A285S714"/>
<comment type="subcellular location">
    <subcellularLocation>
        <location evidence="1">Cell membrane</location>
        <topology evidence="1">Multi-pass membrane protein</topology>
    </subcellularLocation>
</comment>
<organism evidence="8 9">
    <name type="scientific">Ureibacillus xyleni</name>
    <dbReference type="NCBI Taxonomy" id="614648"/>
    <lineage>
        <taxon>Bacteria</taxon>
        <taxon>Bacillati</taxon>
        <taxon>Bacillota</taxon>
        <taxon>Bacilli</taxon>
        <taxon>Bacillales</taxon>
        <taxon>Caryophanaceae</taxon>
        <taxon>Ureibacillus</taxon>
    </lineage>
</organism>
<dbReference type="RefSeq" id="WP_097072890.1">
    <property type="nucleotide sequence ID" value="NZ_OBMQ01000003.1"/>
</dbReference>
<feature type="domain" description="RDD" evidence="7">
    <location>
        <begin position="35"/>
        <end position="160"/>
    </location>
</feature>
<protein>
    <submittedName>
        <fullName evidence="8">Uncharacterized RDD family membrane protein YckC</fullName>
    </submittedName>
</protein>
<evidence type="ECO:0000256" key="3">
    <source>
        <dbReference type="ARBA" id="ARBA00022692"/>
    </source>
</evidence>
<proteinExistence type="predicted"/>
<dbReference type="InterPro" id="IPR010432">
    <property type="entry name" value="RDD"/>
</dbReference>
<evidence type="ECO:0000256" key="5">
    <source>
        <dbReference type="ARBA" id="ARBA00023136"/>
    </source>
</evidence>
<feature type="transmembrane region" description="Helical" evidence="6">
    <location>
        <begin position="76"/>
        <end position="94"/>
    </location>
</feature>
<feature type="transmembrane region" description="Helical" evidence="6">
    <location>
        <begin position="42"/>
        <end position="64"/>
    </location>
</feature>
<evidence type="ECO:0000256" key="4">
    <source>
        <dbReference type="ARBA" id="ARBA00022989"/>
    </source>
</evidence>